<dbReference type="EMBL" id="BAABLX010000023">
    <property type="protein sequence ID" value="GAA4944802.1"/>
    <property type="molecule type" value="Genomic_DNA"/>
</dbReference>
<feature type="domain" description="TonB-dependent receptor plug" evidence="13">
    <location>
        <begin position="42"/>
        <end position="152"/>
    </location>
</feature>
<dbReference type="InterPro" id="IPR037066">
    <property type="entry name" value="Plug_dom_sf"/>
</dbReference>
<dbReference type="InterPro" id="IPR012910">
    <property type="entry name" value="Plug_dom"/>
</dbReference>
<dbReference type="GO" id="GO:0009279">
    <property type="term" value="C:cell outer membrane"/>
    <property type="evidence" value="ECO:0007669"/>
    <property type="project" value="UniProtKB-SubCell"/>
</dbReference>
<evidence type="ECO:0000256" key="6">
    <source>
        <dbReference type="ARBA" id="ARBA00023077"/>
    </source>
</evidence>
<proteinExistence type="inferred from homology"/>
<gene>
    <name evidence="14" type="ORF">GCM10025791_24890</name>
</gene>
<evidence type="ECO:0000256" key="4">
    <source>
        <dbReference type="ARBA" id="ARBA00022692"/>
    </source>
</evidence>
<keyword evidence="15" id="KW-1185">Reference proteome</keyword>
<keyword evidence="14" id="KW-0675">Receptor</keyword>
<name>A0AAV3U381_9ALTE</name>
<evidence type="ECO:0000256" key="8">
    <source>
        <dbReference type="ARBA" id="ARBA00023237"/>
    </source>
</evidence>
<accession>A0AAV3U381</accession>
<evidence type="ECO:0000256" key="10">
    <source>
        <dbReference type="PROSITE-ProRule" id="PRU10144"/>
    </source>
</evidence>
<dbReference type="Gene3D" id="2.40.170.20">
    <property type="entry name" value="TonB-dependent receptor, beta-barrel domain"/>
    <property type="match status" value="1"/>
</dbReference>
<comment type="caution">
    <text evidence="14">The sequence shown here is derived from an EMBL/GenBank/DDBJ whole genome shotgun (WGS) entry which is preliminary data.</text>
</comment>
<keyword evidence="6 11" id="KW-0798">TonB box</keyword>
<evidence type="ECO:0000256" key="1">
    <source>
        <dbReference type="ARBA" id="ARBA00004571"/>
    </source>
</evidence>
<dbReference type="Pfam" id="PF00593">
    <property type="entry name" value="TonB_dep_Rec_b-barrel"/>
    <property type="match status" value="1"/>
</dbReference>
<dbReference type="GO" id="GO:0033214">
    <property type="term" value="P:siderophore-iron import into cell"/>
    <property type="evidence" value="ECO:0007669"/>
    <property type="project" value="TreeGrafter"/>
</dbReference>
<keyword evidence="7 9" id="KW-0472">Membrane</keyword>
<feature type="domain" description="TonB-dependent receptor-like beta-barrel" evidence="12">
    <location>
        <begin position="243"/>
        <end position="704"/>
    </location>
</feature>
<organism evidence="14 15">
    <name type="scientific">Halioxenophilus aromaticivorans</name>
    <dbReference type="NCBI Taxonomy" id="1306992"/>
    <lineage>
        <taxon>Bacteria</taxon>
        <taxon>Pseudomonadati</taxon>
        <taxon>Pseudomonadota</taxon>
        <taxon>Gammaproteobacteria</taxon>
        <taxon>Alteromonadales</taxon>
        <taxon>Alteromonadaceae</taxon>
        <taxon>Halioxenophilus</taxon>
    </lineage>
</organism>
<keyword evidence="3 9" id="KW-1134">Transmembrane beta strand</keyword>
<dbReference type="PROSITE" id="PS52016">
    <property type="entry name" value="TONB_DEPENDENT_REC_3"/>
    <property type="match status" value="1"/>
</dbReference>
<evidence type="ECO:0000256" key="2">
    <source>
        <dbReference type="ARBA" id="ARBA00022448"/>
    </source>
</evidence>
<evidence type="ECO:0000256" key="9">
    <source>
        <dbReference type="PROSITE-ProRule" id="PRU01360"/>
    </source>
</evidence>
<keyword evidence="5" id="KW-0732">Signal</keyword>
<feature type="short sequence motif" description="TonB C-terminal box" evidence="10">
    <location>
        <begin position="717"/>
        <end position="734"/>
    </location>
</feature>
<dbReference type="AlphaFoldDB" id="A0AAV3U381"/>
<dbReference type="InterPro" id="IPR036942">
    <property type="entry name" value="Beta-barrel_TonB_sf"/>
</dbReference>
<dbReference type="PANTHER" id="PTHR30442">
    <property type="entry name" value="IRON III DICITRATE TRANSPORT PROTEIN FECA"/>
    <property type="match status" value="1"/>
</dbReference>
<evidence type="ECO:0000259" key="12">
    <source>
        <dbReference type="Pfam" id="PF00593"/>
    </source>
</evidence>
<comment type="subcellular location">
    <subcellularLocation>
        <location evidence="1 9">Cell outer membrane</location>
        <topology evidence="1 9">Multi-pass membrane protein</topology>
    </subcellularLocation>
</comment>
<evidence type="ECO:0000256" key="11">
    <source>
        <dbReference type="RuleBase" id="RU003357"/>
    </source>
</evidence>
<dbReference type="InterPro" id="IPR000531">
    <property type="entry name" value="Beta-barrel_TonB"/>
</dbReference>
<dbReference type="SUPFAM" id="SSF56935">
    <property type="entry name" value="Porins"/>
    <property type="match status" value="1"/>
</dbReference>
<dbReference type="PROSITE" id="PS01156">
    <property type="entry name" value="TONB_DEPENDENT_REC_2"/>
    <property type="match status" value="1"/>
</dbReference>
<protein>
    <submittedName>
        <fullName evidence="14">TonB-dependent receptor</fullName>
    </submittedName>
</protein>
<evidence type="ECO:0000256" key="7">
    <source>
        <dbReference type="ARBA" id="ARBA00023136"/>
    </source>
</evidence>
<keyword evidence="8 9" id="KW-0998">Cell outer membrane</keyword>
<evidence type="ECO:0000259" key="13">
    <source>
        <dbReference type="Pfam" id="PF07715"/>
    </source>
</evidence>
<sequence>MCCVGFPTLGAAQTGTNTAKPASDKAASRIEEVTVTVGQDQLQTTSGSASIIDKAQIEAFDAVDLTSLLSQTPGVYIRQEDGYGLRPNIGLRGATSERSQKITLMEDGVLIAPAPYSAPAAYYLPNVNRMSMVEVFKGPSVVKYGPHTVGGAINLVTAPTPNEQEGKVEATLGSDNFQKYRVFYGDRIGQFSYWIDALHFGSDGFKSLDGGGDTGFERNDINAKVQWHSASDSRFYQEIQVKLGYADETSQETYLGLTDDDFAASPSRRYAASALDEFDSEHSQIHIFHFIDLGSGWNLTTRAYHNEYQRAWFKFDGFTDENATAAALVLAQPQDFGTELALIRGQANSNGSSEWIDITDFDRSYGSNGVAFDLRKTIAAGDVTHNLEAGLRLHHDYVERDHQPYAYAMVDGNLVPVSTSVDKETLNEWETDAVAVFINDTIEWQKWKIDLGLRVESIDGTAEDKLAGTTASNTQDVVLPGVGVYYQFSQAVGLLAGINKGFSPASPGAADDVDPEESLNLEYGVRYKKGALNAEVIGFFSQYDNLLGRCRVSDPGCVAGEEFNGGDIEVGGFEFTGQYVASLGGNLQLPIDVVYTYTESAFQSSFLSSFSQWNPGYFEGVSRSIRQGDELPYLPEHQLRLQAGVTGLNWQAQLAVKHISEMREVPGYGSYEDGTSTEALTTVDLSIGYDITEQLAVKLIAENLTDEQEIVSRRPFGARSNLPRQFKAGVSYTF</sequence>
<keyword evidence="2 9" id="KW-0813">Transport</keyword>
<comment type="similarity">
    <text evidence="9 11">Belongs to the TonB-dependent receptor family.</text>
</comment>
<reference evidence="15" key="1">
    <citation type="journal article" date="2019" name="Int. J. Syst. Evol. Microbiol.">
        <title>The Global Catalogue of Microorganisms (GCM) 10K type strain sequencing project: providing services to taxonomists for standard genome sequencing and annotation.</title>
        <authorList>
            <consortium name="The Broad Institute Genomics Platform"/>
            <consortium name="The Broad Institute Genome Sequencing Center for Infectious Disease"/>
            <person name="Wu L."/>
            <person name="Ma J."/>
        </authorList>
    </citation>
    <scope>NUCLEOTIDE SEQUENCE [LARGE SCALE GENOMIC DNA]</scope>
    <source>
        <strain evidence="15">JCM 19134</strain>
    </source>
</reference>
<dbReference type="Gene3D" id="2.170.130.10">
    <property type="entry name" value="TonB-dependent receptor, plug domain"/>
    <property type="match status" value="1"/>
</dbReference>
<dbReference type="Pfam" id="PF07715">
    <property type="entry name" value="Plug"/>
    <property type="match status" value="1"/>
</dbReference>
<dbReference type="InterPro" id="IPR010917">
    <property type="entry name" value="TonB_rcpt_CS"/>
</dbReference>
<evidence type="ECO:0000313" key="14">
    <source>
        <dbReference type="EMBL" id="GAA4944802.1"/>
    </source>
</evidence>
<dbReference type="InterPro" id="IPR039426">
    <property type="entry name" value="TonB-dep_rcpt-like"/>
</dbReference>
<dbReference type="PANTHER" id="PTHR30442:SF0">
    <property type="entry name" value="FE(3+) DICITRATE TRANSPORT PROTEIN FECA"/>
    <property type="match status" value="1"/>
</dbReference>
<evidence type="ECO:0000256" key="5">
    <source>
        <dbReference type="ARBA" id="ARBA00022729"/>
    </source>
</evidence>
<dbReference type="Proteomes" id="UP001409585">
    <property type="component" value="Unassembled WGS sequence"/>
</dbReference>
<evidence type="ECO:0000313" key="15">
    <source>
        <dbReference type="Proteomes" id="UP001409585"/>
    </source>
</evidence>
<keyword evidence="4 9" id="KW-0812">Transmembrane</keyword>
<evidence type="ECO:0000256" key="3">
    <source>
        <dbReference type="ARBA" id="ARBA00022452"/>
    </source>
</evidence>